<organism evidence="9 10">
    <name type="scientific">Lysinibacillus pakistanensis</name>
    <dbReference type="NCBI Taxonomy" id="759811"/>
    <lineage>
        <taxon>Bacteria</taxon>
        <taxon>Bacillati</taxon>
        <taxon>Bacillota</taxon>
        <taxon>Bacilli</taxon>
        <taxon>Bacillales</taxon>
        <taxon>Bacillaceae</taxon>
        <taxon>Lysinibacillus</taxon>
    </lineage>
</organism>
<feature type="transmembrane region" description="Helical" evidence="7">
    <location>
        <begin position="12"/>
        <end position="31"/>
    </location>
</feature>
<dbReference type="GO" id="GO:0071555">
    <property type="term" value="P:cell wall organization"/>
    <property type="evidence" value="ECO:0007669"/>
    <property type="project" value="TreeGrafter"/>
</dbReference>
<dbReference type="InterPro" id="IPR050515">
    <property type="entry name" value="Beta-lactam/transpept"/>
</dbReference>
<dbReference type="GO" id="GO:0009002">
    <property type="term" value="F:serine-type D-Ala-D-Ala carboxypeptidase activity"/>
    <property type="evidence" value="ECO:0007669"/>
    <property type="project" value="UniProtKB-EC"/>
</dbReference>
<dbReference type="PANTHER" id="PTHR30627">
    <property type="entry name" value="PEPTIDOGLYCAN D,D-TRANSPEPTIDASE"/>
    <property type="match status" value="1"/>
</dbReference>
<dbReference type="InterPro" id="IPR005543">
    <property type="entry name" value="PASTA_dom"/>
</dbReference>
<comment type="subcellular location">
    <subcellularLocation>
        <location evidence="1">Membrane</location>
    </subcellularLocation>
</comment>
<comment type="similarity">
    <text evidence="3">Belongs to the transpeptidase family.</text>
</comment>
<evidence type="ECO:0000256" key="4">
    <source>
        <dbReference type="ARBA" id="ARBA00012448"/>
    </source>
</evidence>
<keyword evidence="5 7" id="KW-0472">Membrane</keyword>
<dbReference type="InterPro" id="IPR036138">
    <property type="entry name" value="PBP_dimer_sf"/>
</dbReference>
<evidence type="ECO:0000256" key="2">
    <source>
        <dbReference type="ARBA" id="ARBA00004752"/>
    </source>
</evidence>
<accession>A0AAX3X163</accession>
<dbReference type="AlphaFoldDB" id="A0AAX3X163"/>
<evidence type="ECO:0000256" key="5">
    <source>
        <dbReference type="ARBA" id="ARBA00023136"/>
    </source>
</evidence>
<dbReference type="CDD" id="cd06575">
    <property type="entry name" value="PASTA_Pbp2x-like_2"/>
    <property type="match status" value="1"/>
</dbReference>
<dbReference type="RefSeq" id="WP_283871068.1">
    <property type="nucleotide sequence ID" value="NZ_CP126101.1"/>
</dbReference>
<dbReference type="CDD" id="cd06576">
    <property type="entry name" value="PASTA_Pbp2x-like_1"/>
    <property type="match status" value="1"/>
</dbReference>
<evidence type="ECO:0000256" key="6">
    <source>
        <dbReference type="ARBA" id="ARBA00034000"/>
    </source>
</evidence>
<evidence type="ECO:0000313" key="10">
    <source>
        <dbReference type="Proteomes" id="UP001178322"/>
    </source>
</evidence>
<evidence type="ECO:0000256" key="7">
    <source>
        <dbReference type="SAM" id="Phobius"/>
    </source>
</evidence>
<dbReference type="SUPFAM" id="SSF56601">
    <property type="entry name" value="beta-lactamase/transpeptidase-like"/>
    <property type="match status" value="1"/>
</dbReference>
<comment type="catalytic activity">
    <reaction evidence="6">
        <text>Preferential cleavage: (Ac)2-L-Lys-D-Ala-|-D-Ala. Also transpeptidation of peptidyl-alanyl moieties that are N-acyl substituents of D-alanine.</text>
        <dbReference type="EC" id="3.4.16.4"/>
    </reaction>
</comment>
<dbReference type="Pfam" id="PF00905">
    <property type="entry name" value="Transpeptidase"/>
    <property type="match status" value="1"/>
</dbReference>
<dbReference type="InterPro" id="IPR005311">
    <property type="entry name" value="PBP_dimer"/>
</dbReference>
<proteinExistence type="inferred from homology"/>
<evidence type="ECO:0000256" key="3">
    <source>
        <dbReference type="ARBA" id="ARBA00007171"/>
    </source>
</evidence>
<dbReference type="Gene3D" id="3.40.710.10">
    <property type="entry name" value="DD-peptidase/beta-lactamase superfamily"/>
    <property type="match status" value="1"/>
</dbReference>
<dbReference type="SUPFAM" id="SSF54184">
    <property type="entry name" value="Penicillin-binding protein 2x (pbp-2x), c-terminal domain"/>
    <property type="match status" value="2"/>
</dbReference>
<gene>
    <name evidence="9" type="ORF">QNH24_05300</name>
</gene>
<dbReference type="GO" id="GO:0008658">
    <property type="term" value="F:penicillin binding"/>
    <property type="evidence" value="ECO:0007669"/>
    <property type="project" value="InterPro"/>
</dbReference>
<evidence type="ECO:0000259" key="8">
    <source>
        <dbReference type="PROSITE" id="PS51178"/>
    </source>
</evidence>
<dbReference type="InterPro" id="IPR001460">
    <property type="entry name" value="PCN-bd_Tpept"/>
</dbReference>
<dbReference type="EC" id="3.4.16.4" evidence="4"/>
<dbReference type="PANTHER" id="PTHR30627:SF26">
    <property type="entry name" value="PENICILLIN-BINDING PROTEIN 2B"/>
    <property type="match status" value="1"/>
</dbReference>
<dbReference type="Pfam" id="PF03793">
    <property type="entry name" value="PASTA"/>
    <property type="match status" value="1"/>
</dbReference>
<dbReference type="Proteomes" id="UP001178322">
    <property type="component" value="Chromosome"/>
</dbReference>
<dbReference type="EMBL" id="CP126101">
    <property type="protein sequence ID" value="WHY52654.1"/>
    <property type="molecule type" value="Genomic_DNA"/>
</dbReference>
<reference evidence="9" key="1">
    <citation type="submission" date="2023-05" db="EMBL/GenBank/DDBJ databases">
        <title>Comparative genomics of Bacillaceae isolates and their secondary metabolite potential.</title>
        <authorList>
            <person name="Song L."/>
            <person name="Nielsen L.J."/>
            <person name="Mohite O."/>
            <person name="Xu X."/>
            <person name="Weber T."/>
            <person name="Kovacs A.T."/>
        </authorList>
    </citation>
    <scope>NUCLEOTIDE SEQUENCE</scope>
    <source>
        <strain evidence="9">LY1</strain>
    </source>
</reference>
<dbReference type="SUPFAM" id="SSF56519">
    <property type="entry name" value="Penicillin binding protein dimerisation domain"/>
    <property type="match status" value="1"/>
</dbReference>
<dbReference type="Gene3D" id="3.90.1310.10">
    <property type="entry name" value="Penicillin-binding protein 2a (Domain 2)"/>
    <property type="match status" value="1"/>
</dbReference>
<dbReference type="Gene3D" id="3.30.70.2110">
    <property type="match status" value="1"/>
</dbReference>
<comment type="pathway">
    <text evidence="2">Cell wall biogenesis; peptidoglycan biosynthesis.</text>
</comment>
<dbReference type="Pfam" id="PF03717">
    <property type="entry name" value="PBP_dimer"/>
    <property type="match status" value="1"/>
</dbReference>
<dbReference type="Gene3D" id="2.20.70.70">
    <property type="match status" value="1"/>
</dbReference>
<dbReference type="GO" id="GO:0005886">
    <property type="term" value="C:plasma membrane"/>
    <property type="evidence" value="ECO:0007669"/>
    <property type="project" value="TreeGrafter"/>
</dbReference>
<dbReference type="InterPro" id="IPR012338">
    <property type="entry name" value="Beta-lactam/transpept-like"/>
</dbReference>
<evidence type="ECO:0000313" key="9">
    <source>
        <dbReference type="EMBL" id="WHY52654.1"/>
    </source>
</evidence>
<name>A0AAX3X163_9BACI</name>
<feature type="domain" description="PASTA" evidence="8">
    <location>
        <begin position="665"/>
        <end position="721"/>
    </location>
</feature>
<keyword evidence="7" id="KW-1133">Transmembrane helix</keyword>
<feature type="domain" description="PASTA" evidence="8">
    <location>
        <begin position="604"/>
        <end position="664"/>
    </location>
</feature>
<sequence length="744" mass="82568">MKKKRFRFQWGAFLLMIFYGGLFFLLFTRMVTLQATGEAEGQELAARAAAKYSKESAITANRGKIYDRTGQVIAEDTLSYRLIAVVNEKATTDKKKPRHVVDPEKTAEILSQYIHMNKEDAKNKEAIYKQLTRLKENGEKPYQVEFGSAGRGISHQVMSEIVDEKLPGILFVNDLKRYYPNGIFASHLIGFAVKEENKDHTFTTKGKMGLELTYNKELSGKDGKIEYETDAFSYLLPNSEKMVTPAKNGDDIYLTIDKTIQSFLEEAMSQVEKEYDPESMTAVVAESKTGKILAMTQRPTFNPDTREGTNMKWLNDVIEETIEPGSTMKTFTLASAIDTNTWPPNAWYKSGRYRVLDREVRDHNKGNGWGTITYLEGFQRSSNTAMAHLLKLIGEDVFYDYLDKFGFGKKTGIDLPNEAAGTLLSKYPIQRVTTTFGQGSTVTPIQLVQAMTAIANDGKMMQPYVIDQIVDPSTEKIIQNHKPIEKGQPVSADTAKQVREILASTLTAEHGTAKDFILNEYEVAGKTGTAQIPKASGGYLANDYLYSFLGMAPVDNPQLIMYVSVTKPKLKIGENGSVPVSKIFKPVMLNSLKYLNVNTEDVKQVDNAAIQDYTGQSAEAVQVELANDGLQPVVVGSGGKIIDQYPKGPQKLIKGNFVFLKTEGDISLPDFTDWSLRNVLVFKSMADLEIEVVGEGFVASQSVSAGTVISDSSPIVVKLKTPAESYIKDVEATSDDEVEQIVDQ</sequence>
<protein>
    <recommendedName>
        <fullName evidence="4">serine-type D-Ala-D-Ala carboxypeptidase</fullName>
        <ecNumber evidence="4">3.4.16.4</ecNumber>
    </recommendedName>
</protein>
<keyword evidence="7" id="KW-0812">Transmembrane</keyword>
<dbReference type="PROSITE" id="PS51178">
    <property type="entry name" value="PASTA"/>
    <property type="match status" value="2"/>
</dbReference>
<evidence type="ECO:0000256" key="1">
    <source>
        <dbReference type="ARBA" id="ARBA00004370"/>
    </source>
</evidence>
<dbReference type="SMART" id="SM00740">
    <property type="entry name" value="PASTA"/>
    <property type="match status" value="2"/>
</dbReference>